<gene>
    <name evidence="5" type="primary">pglH</name>
    <name evidence="5" type="ORF">FEQ00_02343</name>
</gene>
<dbReference type="Pfam" id="PF13439">
    <property type="entry name" value="Glyco_transf_4"/>
    <property type="match status" value="1"/>
</dbReference>
<dbReference type="SUPFAM" id="SSF53756">
    <property type="entry name" value="UDP-Glycosyltransferase/glycogen phosphorylase"/>
    <property type="match status" value="1"/>
</dbReference>
<keyword evidence="6" id="KW-1185">Reference proteome</keyword>
<reference evidence="5 6" key="1">
    <citation type="submission" date="2019-06" db="EMBL/GenBank/DDBJ databases">
        <title>Evolution of Burkholderia multivorans in the lungs of Cystic Fibrosis patients.</title>
        <authorList>
            <person name="Moreira L.M."/>
        </authorList>
    </citation>
    <scope>NUCLEOTIDE SEQUENCE [LARGE SCALE GENOMIC DNA]</scope>
    <source>
        <strain evidence="5 6">VC13239</strain>
    </source>
</reference>
<dbReference type="Gene3D" id="3.40.50.2000">
    <property type="entry name" value="Glycogen Phosphorylase B"/>
    <property type="match status" value="2"/>
</dbReference>
<dbReference type="GO" id="GO:0016757">
    <property type="term" value="F:glycosyltransferase activity"/>
    <property type="evidence" value="ECO:0007669"/>
    <property type="project" value="UniProtKB-KW"/>
</dbReference>
<comment type="caution">
    <text evidence="5">The sequence shown here is derived from an EMBL/GenBank/DDBJ whole genome shotgun (WGS) entry which is preliminary data.</text>
</comment>
<sequence>MLREADGGEKRICFFYGDFNGAGGAERSAISIANGLVESGCKVFLLSLHGGDAPFFLADARIERCQLFNKKISFKKNYLRVLLRLRKFSKKNRINIWIDVDPVVSVFSVPAFLGRRCAHIAWEHFNFNNDLGRSERRIGRRLAARFADIVIVLTQRDREMWIEQLNPRASIKVIYNPFPFDFPKESKFNEKAKTVLSVGRLIDLKGFDLLLHAWATVKERSEQLNDWRLTIVGDGPEAATLRQMASEFGVSGTVRFAGRQSNVEKYYEESGIYCLSSRTEGLPMVLIEAQAFGIPVVAFDCPTGPSEVVTNEVDGILVPPQNPSALANALEKVMSDGELRSRFARNSRSAAQRFDRQMIVDQWNTLCEDALK</sequence>
<dbReference type="RefSeq" id="WP_175895768.1">
    <property type="nucleotide sequence ID" value="NZ_CADFDQ010000013.1"/>
</dbReference>
<feature type="domain" description="Glycosyl transferase family 1" evidence="3">
    <location>
        <begin position="183"/>
        <end position="349"/>
    </location>
</feature>
<keyword evidence="2 5" id="KW-0808">Transferase</keyword>
<name>A0ABU2E227_9BURK</name>
<evidence type="ECO:0000313" key="5">
    <source>
        <dbReference type="EMBL" id="MDR8753922.1"/>
    </source>
</evidence>
<keyword evidence="1 5" id="KW-0328">Glycosyltransferase</keyword>
<organism evidence="5 6">
    <name type="scientific">Burkholderia pseudomultivorans</name>
    <dbReference type="NCBI Taxonomy" id="1207504"/>
    <lineage>
        <taxon>Bacteria</taxon>
        <taxon>Pseudomonadati</taxon>
        <taxon>Pseudomonadota</taxon>
        <taxon>Betaproteobacteria</taxon>
        <taxon>Burkholderiales</taxon>
        <taxon>Burkholderiaceae</taxon>
        <taxon>Burkholderia</taxon>
        <taxon>Burkholderia cepacia complex</taxon>
    </lineage>
</organism>
<dbReference type="PANTHER" id="PTHR12526">
    <property type="entry name" value="GLYCOSYLTRANSFERASE"/>
    <property type="match status" value="1"/>
</dbReference>
<dbReference type="EMBL" id="VJSY01000015">
    <property type="protein sequence ID" value="MDR8753922.1"/>
    <property type="molecule type" value="Genomic_DNA"/>
</dbReference>
<dbReference type="InterPro" id="IPR028098">
    <property type="entry name" value="Glyco_trans_4-like_N"/>
</dbReference>
<proteinExistence type="predicted"/>
<dbReference type="InterPro" id="IPR001296">
    <property type="entry name" value="Glyco_trans_1"/>
</dbReference>
<accession>A0ABU2E227</accession>
<protein>
    <submittedName>
        <fullName evidence="5">GalNAc-alpha-(1-&gt;4)-GalNAc-alpha-(1-&gt;3)-diNAcBac-PP-undecaprenol alpha-1,4-N-acetyl-D-galactosaminyltransferase</fullName>
        <ecNumber evidence="5">2.4.1.292</ecNumber>
    </submittedName>
</protein>
<dbReference type="Pfam" id="PF00534">
    <property type="entry name" value="Glycos_transf_1"/>
    <property type="match status" value="1"/>
</dbReference>
<evidence type="ECO:0000259" key="3">
    <source>
        <dbReference type="Pfam" id="PF00534"/>
    </source>
</evidence>
<dbReference type="CDD" id="cd03820">
    <property type="entry name" value="GT4_AmsD-like"/>
    <property type="match status" value="1"/>
</dbReference>
<evidence type="ECO:0000256" key="2">
    <source>
        <dbReference type="ARBA" id="ARBA00022679"/>
    </source>
</evidence>
<dbReference type="PANTHER" id="PTHR12526:SF629">
    <property type="entry name" value="TEICHURONIC ACID BIOSYNTHESIS GLYCOSYLTRANSFERASE TUAH-RELATED"/>
    <property type="match status" value="1"/>
</dbReference>
<evidence type="ECO:0000313" key="6">
    <source>
        <dbReference type="Proteomes" id="UP001248067"/>
    </source>
</evidence>
<evidence type="ECO:0000259" key="4">
    <source>
        <dbReference type="Pfam" id="PF13439"/>
    </source>
</evidence>
<dbReference type="Proteomes" id="UP001248067">
    <property type="component" value="Unassembled WGS sequence"/>
</dbReference>
<dbReference type="EC" id="2.4.1.292" evidence="5"/>
<evidence type="ECO:0000256" key="1">
    <source>
        <dbReference type="ARBA" id="ARBA00022676"/>
    </source>
</evidence>
<feature type="domain" description="Glycosyltransferase subfamily 4-like N-terminal" evidence="4">
    <location>
        <begin position="23"/>
        <end position="178"/>
    </location>
</feature>